<dbReference type="Gene3D" id="3.90.79.10">
    <property type="entry name" value="Nucleoside Triphosphate Pyrophosphohydrolase"/>
    <property type="match status" value="1"/>
</dbReference>
<comment type="caution">
    <text evidence="4">The sequence shown here is derived from an EMBL/GenBank/DDBJ whole genome shotgun (WGS) entry which is preliminary data.</text>
</comment>
<evidence type="ECO:0000313" key="4">
    <source>
        <dbReference type="EMBL" id="OGE33526.1"/>
    </source>
</evidence>
<comment type="similarity">
    <text evidence="2">Belongs to the Nudix hydrolase family.</text>
</comment>
<keyword evidence="1 2" id="KW-0378">Hydrolase</keyword>
<dbReference type="PRINTS" id="PR00502">
    <property type="entry name" value="NUDIXFAMILY"/>
</dbReference>
<dbReference type="EMBL" id="MFDB01000008">
    <property type="protein sequence ID" value="OGE33526.1"/>
    <property type="molecule type" value="Genomic_DNA"/>
</dbReference>
<dbReference type="SUPFAM" id="SSF55811">
    <property type="entry name" value="Nudix"/>
    <property type="match status" value="1"/>
</dbReference>
<dbReference type="Pfam" id="PF00293">
    <property type="entry name" value="NUDIX"/>
    <property type="match status" value="1"/>
</dbReference>
<name>A0A1F5JY01_9BACT</name>
<dbReference type="CDD" id="cd18873">
    <property type="entry name" value="NUDIX_NadM_like"/>
    <property type="match status" value="1"/>
</dbReference>
<dbReference type="InterPro" id="IPR020476">
    <property type="entry name" value="Nudix_hydrolase"/>
</dbReference>
<protein>
    <recommendedName>
        <fullName evidence="3">Nudix hydrolase domain-containing protein</fullName>
    </recommendedName>
</protein>
<dbReference type="Proteomes" id="UP000177258">
    <property type="component" value="Unassembled WGS sequence"/>
</dbReference>
<evidence type="ECO:0000313" key="5">
    <source>
        <dbReference type="Proteomes" id="UP000177258"/>
    </source>
</evidence>
<proteinExistence type="inferred from homology"/>
<accession>A0A1F5JY01</accession>
<dbReference type="PROSITE" id="PS51462">
    <property type="entry name" value="NUDIX"/>
    <property type="match status" value="1"/>
</dbReference>
<dbReference type="AlphaFoldDB" id="A0A1F5JY01"/>
<evidence type="ECO:0000256" key="2">
    <source>
        <dbReference type="RuleBase" id="RU003476"/>
    </source>
</evidence>
<dbReference type="InterPro" id="IPR000086">
    <property type="entry name" value="NUDIX_hydrolase_dom"/>
</dbReference>
<feature type="domain" description="Nudix hydrolase" evidence="3">
    <location>
        <begin position="14"/>
        <end position="143"/>
    </location>
</feature>
<dbReference type="PROSITE" id="PS00893">
    <property type="entry name" value="NUDIX_BOX"/>
    <property type="match status" value="1"/>
</dbReference>
<evidence type="ECO:0000256" key="1">
    <source>
        <dbReference type="ARBA" id="ARBA00022801"/>
    </source>
</evidence>
<gene>
    <name evidence="4" type="ORF">A3D83_00980</name>
</gene>
<dbReference type="PANTHER" id="PTHR43736:SF1">
    <property type="entry name" value="DIHYDRONEOPTERIN TRIPHOSPHATE DIPHOSPHATASE"/>
    <property type="match status" value="1"/>
</dbReference>
<evidence type="ECO:0000259" key="3">
    <source>
        <dbReference type="PROSITE" id="PS51462"/>
    </source>
</evidence>
<dbReference type="PANTHER" id="PTHR43736">
    <property type="entry name" value="ADP-RIBOSE PYROPHOSPHATASE"/>
    <property type="match status" value="1"/>
</dbReference>
<sequence length="156" mass="17930">MISCAFENGNKTSLRHVVVHAIVEMDGKILLEKRSDKLLEGNKWSLPSGFLDRDEKAEEGILRELEEETGWKGEVISLFRINTNPDRPHEDRQNISIEFIIKPVKLIGQPDKESSDIQWIAVEELPTPEDFAFDHGETIALYLKYRKSPFPLPLFV</sequence>
<dbReference type="InterPro" id="IPR020084">
    <property type="entry name" value="NUDIX_hydrolase_CS"/>
</dbReference>
<organism evidence="4 5">
    <name type="scientific">Candidatus Daviesbacteria bacterium RIFCSPHIGHO2_02_FULL_41_10</name>
    <dbReference type="NCBI Taxonomy" id="1797774"/>
    <lineage>
        <taxon>Bacteria</taxon>
        <taxon>Candidatus Daviesiibacteriota</taxon>
    </lineage>
</organism>
<dbReference type="InterPro" id="IPR015797">
    <property type="entry name" value="NUDIX_hydrolase-like_dom_sf"/>
</dbReference>
<dbReference type="GO" id="GO:0016787">
    <property type="term" value="F:hydrolase activity"/>
    <property type="evidence" value="ECO:0007669"/>
    <property type="project" value="UniProtKB-KW"/>
</dbReference>
<reference evidence="4 5" key="1">
    <citation type="journal article" date="2016" name="Nat. Commun.">
        <title>Thousands of microbial genomes shed light on interconnected biogeochemical processes in an aquifer system.</title>
        <authorList>
            <person name="Anantharaman K."/>
            <person name="Brown C.T."/>
            <person name="Hug L.A."/>
            <person name="Sharon I."/>
            <person name="Castelle C.J."/>
            <person name="Probst A.J."/>
            <person name="Thomas B.C."/>
            <person name="Singh A."/>
            <person name="Wilkins M.J."/>
            <person name="Karaoz U."/>
            <person name="Brodie E.L."/>
            <person name="Williams K.H."/>
            <person name="Hubbard S.S."/>
            <person name="Banfield J.F."/>
        </authorList>
    </citation>
    <scope>NUCLEOTIDE SEQUENCE [LARGE SCALE GENOMIC DNA]</scope>
</reference>